<sequence length="122" mass="14445">MPRHHHVTRRYRRGFFSAPSSEIVTVVSLFENGAFQRQAELRDSGLAYLEKGHYVYQKSSTCHCHMDDRRRSFLSYLHGQIRLTPATRRVVKMNFPFFRDESRMRALVRFSIGPDRGSEPRR</sequence>
<organism evidence="1 2">
    <name type="scientific">Araneus ventricosus</name>
    <name type="common">Orbweaver spider</name>
    <name type="synonym">Epeira ventricosa</name>
    <dbReference type="NCBI Taxonomy" id="182803"/>
    <lineage>
        <taxon>Eukaryota</taxon>
        <taxon>Metazoa</taxon>
        <taxon>Ecdysozoa</taxon>
        <taxon>Arthropoda</taxon>
        <taxon>Chelicerata</taxon>
        <taxon>Arachnida</taxon>
        <taxon>Araneae</taxon>
        <taxon>Araneomorphae</taxon>
        <taxon>Entelegynae</taxon>
        <taxon>Araneoidea</taxon>
        <taxon>Araneidae</taxon>
        <taxon>Araneus</taxon>
    </lineage>
</organism>
<keyword evidence="2" id="KW-1185">Reference proteome</keyword>
<evidence type="ECO:0000313" key="2">
    <source>
        <dbReference type="Proteomes" id="UP000499080"/>
    </source>
</evidence>
<reference evidence="1 2" key="1">
    <citation type="journal article" date="2019" name="Sci. Rep.">
        <title>Orb-weaving spider Araneus ventricosus genome elucidates the spidroin gene catalogue.</title>
        <authorList>
            <person name="Kono N."/>
            <person name="Nakamura H."/>
            <person name="Ohtoshi R."/>
            <person name="Moran D.A.P."/>
            <person name="Shinohara A."/>
            <person name="Yoshida Y."/>
            <person name="Fujiwara M."/>
            <person name="Mori M."/>
            <person name="Tomita M."/>
            <person name="Arakawa K."/>
        </authorList>
    </citation>
    <scope>NUCLEOTIDE SEQUENCE [LARGE SCALE GENOMIC DNA]</scope>
</reference>
<comment type="caution">
    <text evidence="1">The sequence shown here is derived from an EMBL/GenBank/DDBJ whole genome shotgun (WGS) entry which is preliminary data.</text>
</comment>
<accession>A0A4Y2MRG0</accession>
<dbReference type="EMBL" id="BGPR01007812">
    <property type="protein sequence ID" value="GBN29715.1"/>
    <property type="molecule type" value="Genomic_DNA"/>
</dbReference>
<evidence type="ECO:0000313" key="1">
    <source>
        <dbReference type="EMBL" id="GBN29715.1"/>
    </source>
</evidence>
<protein>
    <submittedName>
        <fullName evidence="1">Uncharacterized protein</fullName>
    </submittedName>
</protein>
<gene>
    <name evidence="1" type="ORF">AVEN_94104_1</name>
</gene>
<dbReference type="AlphaFoldDB" id="A0A4Y2MRG0"/>
<proteinExistence type="predicted"/>
<name>A0A4Y2MRG0_ARAVE</name>
<dbReference type="Proteomes" id="UP000499080">
    <property type="component" value="Unassembled WGS sequence"/>
</dbReference>